<accession>A0A200QED2</accession>
<proteinExistence type="predicted"/>
<evidence type="ECO:0000313" key="2">
    <source>
        <dbReference type="Proteomes" id="UP000195402"/>
    </source>
</evidence>
<evidence type="ECO:0000313" key="1">
    <source>
        <dbReference type="EMBL" id="OVA08840.1"/>
    </source>
</evidence>
<dbReference type="OMA" id="KLYNTRM"/>
<reference evidence="1 2" key="1">
    <citation type="journal article" date="2017" name="Mol. Plant">
        <title>The Genome of Medicinal Plant Macleaya cordata Provides New Insights into Benzylisoquinoline Alkaloids Metabolism.</title>
        <authorList>
            <person name="Liu X."/>
            <person name="Liu Y."/>
            <person name="Huang P."/>
            <person name="Ma Y."/>
            <person name="Qing Z."/>
            <person name="Tang Q."/>
            <person name="Cao H."/>
            <person name="Cheng P."/>
            <person name="Zheng Y."/>
            <person name="Yuan Z."/>
            <person name="Zhou Y."/>
            <person name="Liu J."/>
            <person name="Tang Z."/>
            <person name="Zhuo Y."/>
            <person name="Zhang Y."/>
            <person name="Yu L."/>
            <person name="Huang J."/>
            <person name="Yang P."/>
            <person name="Peng Q."/>
            <person name="Zhang J."/>
            <person name="Jiang W."/>
            <person name="Zhang Z."/>
            <person name="Lin K."/>
            <person name="Ro D.K."/>
            <person name="Chen X."/>
            <person name="Xiong X."/>
            <person name="Shang Y."/>
            <person name="Huang S."/>
            <person name="Zeng J."/>
        </authorList>
    </citation>
    <scope>NUCLEOTIDE SEQUENCE [LARGE SCALE GENOMIC DNA]</scope>
    <source>
        <strain evidence="2">cv. BLH2017</strain>
        <tissue evidence="1">Root</tissue>
    </source>
</reference>
<dbReference type="OrthoDB" id="904370at2759"/>
<organism evidence="1 2">
    <name type="scientific">Macleaya cordata</name>
    <name type="common">Five-seeded plume-poppy</name>
    <name type="synonym">Bocconia cordata</name>
    <dbReference type="NCBI Taxonomy" id="56857"/>
    <lineage>
        <taxon>Eukaryota</taxon>
        <taxon>Viridiplantae</taxon>
        <taxon>Streptophyta</taxon>
        <taxon>Embryophyta</taxon>
        <taxon>Tracheophyta</taxon>
        <taxon>Spermatophyta</taxon>
        <taxon>Magnoliopsida</taxon>
        <taxon>Ranunculales</taxon>
        <taxon>Papaveraceae</taxon>
        <taxon>Papaveroideae</taxon>
        <taxon>Macleaya</taxon>
    </lineage>
</organism>
<dbReference type="EMBL" id="MVGT01002251">
    <property type="protein sequence ID" value="OVA08840.1"/>
    <property type="molecule type" value="Genomic_DNA"/>
</dbReference>
<keyword evidence="2" id="KW-1185">Reference proteome</keyword>
<protein>
    <submittedName>
        <fullName evidence="1">Uncharacterized protein</fullName>
    </submittedName>
</protein>
<dbReference type="Proteomes" id="UP000195402">
    <property type="component" value="Unassembled WGS sequence"/>
</dbReference>
<dbReference type="AlphaFoldDB" id="A0A200QED2"/>
<name>A0A200QED2_MACCD</name>
<comment type="caution">
    <text evidence="1">The sequence shown here is derived from an EMBL/GenBank/DDBJ whole genome shotgun (WGS) entry which is preliminary data.</text>
</comment>
<dbReference type="InParanoid" id="A0A200QED2"/>
<gene>
    <name evidence="1" type="ORF">BVC80_1405g7</name>
</gene>
<sequence length="95" mass="10937">MFAHHSRPAEQEATKKLYNTRMVEGTQVRDHVLTMMALFNELETLRTTFKQSYKEDFKMTYNMNKMSSTLPDLMNQLTVAEGIMKGQKTGSVNIA</sequence>